<organism evidence="2 3">
    <name type="scientific">Parasponia andersonii</name>
    <name type="common">Sponia andersonii</name>
    <dbReference type="NCBI Taxonomy" id="3476"/>
    <lineage>
        <taxon>Eukaryota</taxon>
        <taxon>Viridiplantae</taxon>
        <taxon>Streptophyta</taxon>
        <taxon>Embryophyta</taxon>
        <taxon>Tracheophyta</taxon>
        <taxon>Spermatophyta</taxon>
        <taxon>Magnoliopsida</taxon>
        <taxon>eudicotyledons</taxon>
        <taxon>Gunneridae</taxon>
        <taxon>Pentapetalae</taxon>
        <taxon>rosids</taxon>
        <taxon>fabids</taxon>
        <taxon>Rosales</taxon>
        <taxon>Cannabaceae</taxon>
        <taxon>Parasponia</taxon>
    </lineage>
</organism>
<keyword evidence="1" id="KW-0175">Coiled coil</keyword>
<dbReference type="AlphaFoldDB" id="A0A2P5AS54"/>
<protein>
    <submittedName>
        <fullName evidence="2">Uncharacterized protein</fullName>
    </submittedName>
</protein>
<evidence type="ECO:0000313" key="2">
    <source>
        <dbReference type="EMBL" id="PON39373.1"/>
    </source>
</evidence>
<evidence type="ECO:0000313" key="3">
    <source>
        <dbReference type="Proteomes" id="UP000237105"/>
    </source>
</evidence>
<feature type="coiled-coil region" evidence="1">
    <location>
        <begin position="108"/>
        <end position="142"/>
    </location>
</feature>
<dbReference type="Proteomes" id="UP000237105">
    <property type="component" value="Unassembled WGS sequence"/>
</dbReference>
<name>A0A2P5AS54_PARAD</name>
<sequence>MSLAHYQGFANTQILQSKRIIRFARVCQSYALADNCVRRDLVTTLTSENDLDVYFMIDLANAALAALSSLQADFADLYETTSAATKLKDVGHALTKAKTNGAMLVTQILETRELLKELEAKLEKGDREVDSLQAEYDKLQKIYGLRRARPEKVKKGICRKGQN</sequence>
<reference evidence="3" key="1">
    <citation type="submission" date="2016-06" db="EMBL/GenBank/DDBJ databases">
        <title>Parallel loss of symbiosis genes in relatives of nitrogen-fixing non-legume Parasponia.</title>
        <authorList>
            <person name="Van Velzen R."/>
            <person name="Holmer R."/>
            <person name="Bu F."/>
            <person name="Rutten L."/>
            <person name="Van Zeijl A."/>
            <person name="Liu W."/>
            <person name="Santuari L."/>
            <person name="Cao Q."/>
            <person name="Sharma T."/>
            <person name="Shen D."/>
            <person name="Roswanjaya Y."/>
            <person name="Wardhani T."/>
            <person name="Kalhor M.S."/>
            <person name="Jansen J."/>
            <person name="Van den Hoogen J."/>
            <person name="Gungor B."/>
            <person name="Hartog M."/>
            <person name="Hontelez J."/>
            <person name="Verver J."/>
            <person name="Yang W.-C."/>
            <person name="Schijlen E."/>
            <person name="Repin R."/>
            <person name="Schilthuizen M."/>
            <person name="Schranz E."/>
            <person name="Heidstra R."/>
            <person name="Miyata K."/>
            <person name="Fedorova E."/>
            <person name="Kohlen W."/>
            <person name="Bisseling T."/>
            <person name="Smit S."/>
            <person name="Geurts R."/>
        </authorList>
    </citation>
    <scope>NUCLEOTIDE SEQUENCE [LARGE SCALE GENOMIC DNA]</scope>
    <source>
        <strain evidence="3">cv. WU1-14</strain>
    </source>
</reference>
<keyword evidence="3" id="KW-1185">Reference proteome</keyword>
<dbReference type="EMBL" id="JXTB01000468">
    <property type="protein sequence ID" value="PON39373.1"/>
    <property type="molecule type" value="Genomic_DNA"/>
</dbReference>
<accession>A0A2P5AS54</accession>
<gene>
    <name evidence="2" type="ORF">PanWU01x14_305520</name>
</gene>
<proteinExistence type="predicted"/>
<comment type="caution">
    <text evidence="2">The sequence shown here is derived from an EMBL/GenBank/DDBJ whole genome shotgun (WGS) entry which is preliminary data.</text>
</comment>
<evidence type="ECO:0000256" key="1">
    <source>
        <dbReference type="SAM" id="Coils"/>
    </source>
</evidence>